<organism evidence="2 3">
    <name type="scientific">Actinokineospora alba</name>
    <dbReference type="NCBI Taxonomy" id="504798"/>
    <lineage>
        <taxon>Bacteria</taxon>
        <taxon>Bacillati</taxon>
        <taxon>Actinomycetota</taxon>
        <taxon>Actinomycetes</taxon>
        <taxon>Pseudonocardiales</taxon>
        <taxon>Pseudonocardiaceae</taxon>
        <taxon>Actinokineospora</taxon>
    </lineage>
</organism>
<evidence type="ECO:0000256" key="1">
    <source>
        <dbReference type="SAM" id="SignalP"/>
    </source>
</evidence>
<sequence>MRVKQWAVVAAIVSGVSLVGGGVAAAQPSAPVTITLSPEQVQKLCEKRLPKAEKRIAKLLERINGDAQVKGSVAWLKARAEKERAAGRETTAQLLEERAERRAGRVDELNKAKDRVAEFQSKHCGAK</sequence>
<dbReference type="RefSeq" id="WP_228769939.1">
    <property type="nucleotide sequence ID" value="NZ_FNDV01000006.1"/>
</dbReference>
<name>A0A1H0PIE9_9PSEU</name>
<proteinExistence type="predicted"/>
<dbReference type="EMBL" id="FNJB01000006">
    <property type="protein sequence ID" value="SDP04827.1"/>
    <property type="molecule type" value="Genomic_DNA"/>
</dbReference>
<dbReference type="STRING" id="504798.SAMN05421871_106316"/>
<dbReference type="Proteomes" id="UP000199651">
    <property type="component" value="Unassembled WGS sequence"/>
</dbReference>
<gene>
    <name evidence="2" type="ORF">SAMN05192558_106136</name>
</gene>
<reference evidence="3" key="1">
    <citation type="submission" date="2016-10" db="EMBL/GenBank/DDBJ databases">
        <authorList>
            <person name="Varghese N."/>
            <person name="Submissions S."/>
        </authorList>
    </citation>
    <scope>NUCLEOTIDE SEQUENCE [LARGE SCALE GENOMIC DNA]</scope>
    <source>
        <strain evidence="3">IBRC-M 10655</strain>
    </source>
</reference>
<feature type="signal peptide" evidence="1">
    <location>
        <begin position="1"/>
        <end position="25"/>
    </location>
</feature>
<dbReference type="AlphaFoldDB" id="A0A1H0PIE9"/>
<keyword evidence="1" id="KW-0732">Signal</keyword>
<keyword evidence="3" id="KW-1185">Reference proteome</keyword>
<feature type="chain" id="PRO_5011615576" evidence="1">
    <location>
        <begin position="26"/>
        <end position="127"/>
    </location>
</feature>
<accession>A0A1H0PIE9</accession>
<evidence type="ECO:0000313" key="2">
    <source>
        <dbReference type="EMBL" id="SDP04827.1"/>
    </source>
</evidence>
<evidence type="ECO:0000313" key="3">
    <source>
        <dbReference type="Proteomes" id="UP000199651"/>
    </source>
</evidence>
<protein>
    <submittedName>
        <fullName evidence="2">Uncharacterized protein</fullName>
    </submittedName>
</protein>